<name>A0A168AKR1_9EURO</name>
<feature type="domain" description="MJ1316 RNA cyclic group end recognition" evidence="1">
    <location>
        <begin position="288"/>
        <end position="357"/>
    </location>
</feature>
<dbReference type="PANTHER" id="PTHR37474:SF1">
    <property type="entry name" value="2'-5' RNA LIGASE FAMILY PROTEIN"/>
    <property type="match status" value="1"/>
</dbReference>
<evidence type="ECO:0000313" key="2">
    <source>
        <dbReference type="EMBL" id="KZZ94047.1"/>
    </source>
</evidence>
<dbReference type="Pfam" id="PF13563">
    <property type="entry name" value="2_5_RNA_ligase2"/>
    <property type="match status" value="1"/>
</dbReference>
<evidence type="ECO:0000313" key="3">
    <source>
        <dbReference type="Proteomes" id="UP000242877"/>
    </source>
</evidence>
<keyword evidence="3" id="KW-1185">Reference proteome</keyword>
<comment type="caution">
    <text evidence="2">The sequence shown here is derived from an EMBL/GenBank/DDBJ whole genome shotgun (WGS) entry which is preliminary data.</text>
</comment>
<sequence length="394" mass="45205">MTKSRSRSPQKRRNAEATVETNKLPLRSYQTAVAIMPPEHLIKEVDHLRQLYDYNMQAWPNCISLLYPFTAVENLPVAAELIQGVVREKNKKVKGHKGDQIGFFLRLDQVKRYEGRKNEGRVFFQCGNDPYPDDVDFWMDEDDDGYEDLPSGTRKLCIIRDALAKFFEPSHNIKSHTPHLNLGQEGGRWGPKTKTGLMDLAQRLQHIEWNVTELTLLYRVKSPDFWGAHNPISKNQLKVWGTINLMTGEVTKTAPDVPASPDSGMQGTAKLCVGPVDTEFLPTSETKLRPALDVIHRIKWDPNFDAKDYGVEFSDAYHRTRCRTVSAWKEDVTHDMFIPQHRILNIFGPDHKPVWDRKRRLDLMFGSGTAMASRRLDDIEITPKVFDSDDSDDE</sequence>
<organism evidence="2 3">
    <name type="scientific">Ascosphaera apis ARSEF 7405</name>
    <dbReference type="NCBI Taxonomy" id="392613"/>
    <lineage>
        <taxon>Eukaryota</taxon>
        <taxon>Fungi</taxon>
        <taxon>Dikarya</taxon>
        <taxon>Ascomycota</taxon>
        <taxon>Pezizomycotina</taxon>
        <taxon>Eurotiomycetes</taxon>
        <taxon>Eurotiomycetidae</taxon>
        <taxon>Onygenales</taxon>
        <taxon>Ascosphaeraceae</taxon>
        <taxon>Ascosphaera</taxon>
    </lineage>
</organism>
<dbReference type="InterPro" id="IPR040459">
    <property type="entry name" value="MJ1316"/>
</dbReference>
<dbReference type="VEuPathDB" id="FungiDB:AAP_02140"/>
<dbReference type="OrthoDB" id="10263155at2759"/>
<dbReference type="Gene3D" id="3.90.1140.10">
    <property type="entry name" value="Cyclic phosphodiesterase"/>
    <property type="match status" value="1"/>
</dbReference>
<accession>A0A168AKR1</accession>
<dbReference type="PANTHER" id="PTHR37474">
    <property type="entry name" value="RNA LIGASE/CYCLIC NUCLEOTIDE PHOSPHODIESTERASE"/>
    <property type="match status" value="1"/>
</dbReference>
<dbReference type="Pfam" id="PF04457">
    <property type="entry name" value="MJ1316"/>
    <property type="match status" value="1"/>
</dbReference>
<dbReference type="AlphaFoldDB" id="A0A168AKR1"/>
<dbReference type="Proteomes" id="UP000242877">
    <property type="component" value="Unassembled WGS sequence"/>
</dbReference>
<gene>
    <name evidence="2" type="ORF">AAP_02140</name>
</gene>
<dbReference type="EMBL" id="AZGZ01000007">
    <property type="protein sequence ID" value="KZZ94047.1"/>
    <property type="molecule type" value="Genomic_DNA"/>
</dbReference>
<proteinExistence type="predicted"/>
<evidence type="ECO:0000259" key="1">
    <source>
        <dbReference type="Pfam" id="PF04457"/>
    </source>
</evidence>
<protein>
    <submittedName>
        <fullName evidence="2">DUF455 domain protein</fullName>
    </submittedName>
</protein>
<reference evidence="2 3" key="1">
    <citation type="journal article" date="2016" name="Genome Biol. Evol.">
        <title>Divergent and convergent evolution of fungal pathogenicity.</title>
        <authorList>
            <person name="Shang Y."/>
            <person name="Xiao G."/>
            <person name="Zheng P."/>
            <person name="Cen K."/>
            <person name="Zhan S."/>
            <person name="Wang C."/>
        </authorList>
    </citation>
    <scope>NUCLEOTIDE SEQUENCE [LARGE SCALE GENOMIC DNA]</scope>
    <source>
        <strain evidence="2 3">ARSEF 7405</strain>
    </source>
</reference>